<dbReference type="InterPro" id="IPR008927">
    <property type="entry name" value="6-PGluconate_DH-like_C_sf"/>
</dbReference>
<evidence type="ECO:0000259" key="6">
    <source>
        <dbReference type="Pfam" id="PF08546"/>
    </source>
</evidence>
<comment type="function">
    <text evidence="4">Catalyzes the NADPH-dependent reduction of ketopantoate into pantoic acid.</text>
</comment>
<dbReference type="RefSeq" id="WP_087374819.1">
    <property type="nucleotide sequence ID" value="NZ_NFKK01000029.1"/>
</dbReference>
<keyword evidence="4" id="KW-0566">Pantothenate biosynthesis</keyword>
<dbReference type="PROSITE" id="PS51257">
    <property type="entry name" value="PROKAR_LIPOPROTEIN"/>
    <property type="match status" value="1"/>
</dbReference>
<keyword evidence="2 4" id="KW-0521">NADP</keyword>
<dbReference type="EMBL" id="NFKK01000029">
    <property type="protein sequence ID" value="OUP50483.1"/>
    <property type="molecule type" value="Genomic_DNA"/>
</dbReference>
<dbReference type="InterPro" id="IPR013328">
    <property type="entry name" value="6PGD_dom2"/>
</dbReference>
<dbReference type="InterPro" id="IPR051402">
    <property type="entry name" value="KPR-Related"/>
</dbReference>
<reference evidence="8" key="1">
    <citation type="submission" date="2017-04" db="EMBL/GenBank/DDBJ databases">
        <title>Function of individual gut microbiota members based on whole genome sequencing of pure cultures obtained from chicken caecum.</title>
        <authorList>
            <person name="Medvecky M."/>
            <person name="Cejkova D."/>
            <person name="Polansky O."/>
            <person name="Karasova D."/>
            <person name="Kubasova T."/>
            <person name="Cizek A."/>
            <person name="Rychlik I."/>
        </authorList>
    </citation>
    <scope>NUCLEOTIDE SEQUENCE [LARGE SCALE GENOMIC DNA]</scope>
    <source>
        <strain evidence="8">An180</strain>
    </source>
</reference>
<comment type="pathway">
    <text evidence="4">Cofactor biosynthesis; (R)-pantothenate biosynthesis; (R)-pantoate from 3-methyl-2-oxobutanoate: step 2/2.</text>
</comment>
<dbReference type="SUPFAM" id="SSF48179">
    <property type="entry name" value="6-phosphogluconate dehydrogenase C-terminal domain-like"/>
    <property type="match status" value="1"/>
</dbReference>
<dbReference type="GO" id="GO:0005737">
    <property type="term" value="C:cytoplasm"/>
    <property type="evidence" value="ECO:0007669"/>
    <property type="project" value="TreeGrafter"/>
</dbReference>
<evidence type="ECO:0000256" key="3">
    <source>
        <dbReference type="ARBA" id="ARBA00023002"/>
    </source>
</evidence>
<comment type="similarity">
    <text evidence="1 4">Belongs to the ketopantoate reductase family.</text>
</comment>
<evidence type="ECO:0000256" key="1">
    <source>
        <dbReference type="ARBA" id="ARBA00007870"/>
    </source>
</evidence>
<comment type="catalytic activity">
    <reaction evidence="4">
        <text>(R)-pantoate + NADP(+) = 2-dehydropantoate + NADPH + H(+)</text>
        <dbReference type="Rhea" id="RHEA:16233"/>
        <dbReference type="ChEBI" id="CHEBI:11561"/>
        <dbReference type="ChEBI" id="CHEBI:15378"/>
        <dbReference type="ChEBI" id="CHEBI:15980"/>
        <dbReference type="ChEBI" id="CHEBI:57783"/>
        <dbReference type="ChEBI" id="CHEBI:58349"/>
        <dbReference type="EC" id="1.1.1.169"/>
    </reaction>
</comment>
<dbReference type="InterPro" id="IPR013332">
    <property type="entry name" value="KPR_N"/>
</dbReference>
<dbReference type="GO" id="GO:0015940">
    <property type="term" value="P:pantothenate biosynthetic process"/>
    <property type="evidence" value="ECO:0007669"/>
    <property type="project" value="UniProtKB-UniPathway"/>
</dbReference>
<dbReference type="Gene3D" id="1.10.1040.10">
    <property type="entry name" value="N-(1-d-carboxylethyl)-l-norvaline Dehydrogenase, domain 2"/>
    <property type="match status" value="1"/>
</dbReference>
<feature type="domain" description="Ketopantoate reductase C-terminal" evidence="6">
    <location>
        <begin position="179"/>
        <end position="304"/>
    </location>
</feature>
<evidence type="ECO:0000259" key="5">
    <source>
        <dbReference type="Pfam" id="PF02558"/>
    </source>
</evidence>
<organism evidence="7 8">
    <name type="scientific">Butyricicoccus pullicaecorum</name>
    <dbReference type="NCBI Taxonomy" id="501571"/>
    <lineage>
        <taxon>Bacteria</taxon>
        <taxon>Bacillati</taxon>
        <taxon>Bacillota</taxon>
        <taxon>Clostridia</taxon>
        <taxon>Eubacteriales</taxon>
        <taxon>Butyricicoccaceae</taxon>
        <taxon>Butyricicoccus</taxon>
    </lineage>
</organism>
<evidence type="ECO:0000256" key="4">
    <source>
        <dbReference type="RuleBase" id="RU362068"/>
    </source>
</evidence>
<dbReference type="InterPro" id="IPR003710">
    <property type="entry name" value="ApbA"/>
</dbReference>
<dbReference type="Pfam" id="PF08546">
    <property type="entry name" value="ApbA_C"/>
    <property type="match status" value="1"/>
</dbReference>
<evidence type="ECO:0000313" key="7">
    <source>
        <dbReference type="EMBL" id="OUP50483.1"/>
    </source>
</evidence>
<evidence type="ECO:0000313" key="8">
    <source>
        <dbReference type="Proteomes" id="UP000195897"/>
    </source>
</evidence>
<dbReference type="InterPro" id="IPR013752">
    <property type="entry name" value="KPA_reductase"/>
</dbReference>
<dbReference type="SUPFAM" id="SSF51735">
    <property type="entry name" value="NAD(P)-binding Rossmann-fold domains"/>
    <property type="match status" value="1"/>
</dbReference>
<proteinExistence type="inferred from homology"/>
<dbReference type="AlphaFoldDB" id="A0A1Y4L0Z1"/>
<dbReference type="NCBIfam" id="TIGR00745">
    <property type="entry name" value="apbA_panE"/>
    <property type="match status" value="1"/>
</dbReference>
<name>A0A1Y4L0Z1_9FIRM</name>
<dbReference type="Pfam" id="PF02558">
    <property type="entry name" value="ApbA"/>
    <property type="match status" value="1"/>
</dbReference>
<dbReference type="Gene3D" id="3.40.50.720">
    <property type="entry name" value="NAD(P)-binding Rossmann-like Domain"/>
    <property type="match status" value="1"/>
</dbReference>
<dbReference type="GO" id="GO:0008677">
    <property type="term" value="F:2-dehydropantoate 2-reductase activity"/>
    <property type="evidence" value="ECO:0007669"/>
    <property type="project" value="UniProtKB-EC"/>
</dbReference>
<feature type="domain" description="Ketopantoate reductase N-terminal" evidence="5">
    <location>
        <begin position="7"/>
        <end position="150"/>
    </location>
</feature>
<keyword evidence="3 4" id="KW-0560">Oxidoreductase</keyword>
<protein>
    <recommendedName>
        <fullName evidence="4">2-dehydropantoate 2-reductase</fullName>
        <ecNumber evidence="4">1.1.1.169</ecNumber>
    </recommendedName>
    <alternativeName>
        <fullName evidence="4">Ketopantoate reductase</fullName>
    </alternativeName>
</protein>
<dbReference type="PANTHER" id="PTHR21708">
    <property type="entry name" value="PROBABLE 2-DEHYDROPANTOATE 2-REDUCTASE"/>
    <property type="match status" value="1"/>
</dbReference>
<comment type="caution">
    <text evidence="7">The sequence shown here is derived from an EMBL/GenBank/DDBJ whole genome shotgun (WGS) entry which is preliminary data.</text>
</comment>
<gene>
    <name evidence="7" type="ORF">B5F17_14000</name>
</gene>
<evidence type="ECO:0000256" key="2">
    <source>
        <dbReference type="ARBA" id="ARBA00022857"/>
    </source>
</evidence>
<sequence length="318" mass="35383">MEQIKTVALIGLGGIGCSLSRELCRAVGYENFRVIADGARRERLEQQGVTINGENCHFQIVSPGEQTTPADLVIVTVKFGGLEQAIQDIAGQVGENTIILPFLNGISAEEMIAKVYGWEHVIYGMVRRAVLMQNGVCTYDPNLGTYYFGESKNHEISDRVARVQELFDRAGLHYENPDDMIRIKWAKYMANVSENQSAAILGIPYAAWYEDGNDANWIREASCREVIAVAQRMGVDLGEDDLIRQREMAKCVPAWGKPSTLQDIEAGRPTEVEMFSGTLSRLGREYGVPTPISDLFYHMIRVLEQKNAGAFDVGPDKE</sequence>
<dbReference type="Proteomes" id="UP000195897">
    <property type="component" value="Unassembled WGS sequence"/>
</dbReference>
<accession>A0A1Y4L0Z1</accession>
<dbReference type="InterPro" id="IPR036291">
    <property type="entry name" value="NAD(P)-bd_dom_sf"/>
</dbReference>
<dbReference type="UniPathway" id="UPA00028">
    <property type="reaction ID" value="UER00004"/>
</dbReference>
<dbReference type="PANTHER" id="PTHR21708:SF26">
    <property type="entry name" value="2-DEHYDROPANTOATE 2-REDUCTASE"/>
    <property type="match status" value="1"/>
</dbReference>
<dbReference type="EC" id="1.1.1.169" evidence="4"/>